<feature type="transmembrane region" description="Helical" evidence="11">
    <location>
        <begin position="211"/>
        <end position="233"/>
    </location>
</feature>
<feature type="transmembrane region" description="Helical" evidence="11">
    <location>
        <begin position="328"/>
        <end position="346"/>
    </location>
</feature>
<dbReference type="CDD" id="cd17464">
    <property type="entry name" value="MFS_MCT10"/>
    <property type="match status" value="1"/>
</dbReference>
<protein>
    <submittedName>
        <fullName evidence="14">Monocarboxylate transporter 10</fullName>
    </submittedName>
</protein>
<comment type="catalytic activity">
    <reaction evidence="9">
        <text>L-thyroxine(out) = L-thyroxine(in)</text>
        <dbReference type="Rhea" id="RHEA:71819"/>
        <dbReference type="ChEBI" id="CHEBI:58448"/>
    </reaction>
    <physiologicalReaction direction="left-to-right" evidence="9">
        <dbReference type="Rhea" id="RHEA:71820"/>
    </physiologicalReaction>
    <physiologicalReaction direction="right-to-left" evidence="9">
        <dbReference type="Rhea" id="RHEA:71821"/>
    </physiologicalReaction>
</comment>
<dbReference type="SUPFAM" id="SSF103473">
    <property type="entry name" value="MFS general substrate transporter"/>
    <property type="match status" value="1"/>
</dbReference>
<evidence type="ECO:0000313" key="14">
    <source>
        <dbReference type="RefSeq" id="XP_010854990.1"/>
    </source>
</evidence>
<keyword evidence="6 11" id="KW-1133">Transmembrane helix</keyword>
<feature type="transmembrane region" description="Helical" evidence="11">
    <location>
        <begin position="518"/>
        <end position="536"/>
    </location>
</feature>
<dbReference type="PANTHER" id="PTHR11360">
    <property type="entry name" value="MONOCARBOXYLATE TRANSPORTER"/>
    <property type="match status" value="1"/>
</dbReference>
<accession>A0A6P3IUZ1</accession>
<evidence type="ECO:0000256" key="8">
    <source>
        <dbReference type="ARBA" id="ARBA00050480"/>
    </source>
</evidence>
<keyword evidence="5 11" id="KW-0812">Transmembrane</keyword>
<feature type="compositionally biased region" description="Low complexity" evidence="10">
    <location>
        <begin position="52"/>
        <end position="62"/>
    </location>
</feature>
<keyword evidence="13" id="KW-1185">Reference proteome</keyword>
<dbReference type="Gene3D" id="1.20.1250.20">
    <property type="entry name" value="MFS general substrate transporter like domains"/>
    <property type="match status" value="2"/>
</dbReference>
<dbReference type="Proteomes" id="UP000515208">
    <property type="component" value="Unplaced"/>
</dbReference>
<evidence type="ECO:0000256" key="5">
    <source>
        <dbReference type="ARBA" id="ARBA00022692"/>
    </source>
</evidence>
<dbReference type="AlphaFoldDB" id="A0A6P3IUZ1"/>
<feature type="transmembrane region" description="Helical" evidence="11">
    <location>
        <begin position="380"/>
        <end position="408"/>
    </location>
</feature>
<dbReference type="InterPro" id="IPR036259">
    <property type="entry name" value="MFS_trans_sf"/>
</dbReference>
<feature type="transmembrane region" description="Helical" evidence="11">
    <location>
        <begin position="294"/>
        <end position="316"/>
    </location>
</feature>
<reference evidence="14" key="1">
    <citation type="submission" date="2025-08" db="UniProtKB">
        <authorList>
            <consortium name="RefSeq"/>
        </authorList>
    </citation>
    <scope>IDENTIFICATION</scope>
    <source>
        <tissue evidence="14">Blood</tissue>
    </source>
</reference>
<dbReference type="InterPro" id="IPR050327">
    <property type="entry name" value="Proton-linked_MCT"/>
</dbReference>
<dbReference type="GeneID" id="105000700"/>
<keyword evidence="7 11" id="KW-0472">Membrane</keyword>
<dbReference type="GO" id="GO:0016323">
    <property type="term" value="C:basolateral plasma membrane"/>
    <property type="evidence" value="ECO:0007669"/>
    <property type="project" value="TreeGrafter"/>
</dbReference>
<feature type="transmembrane region" description="Helical" evidence="11">
    <location>
        <begin position="457"/>
        <end position="476"/>
    </location>
</feature>
<keyword evidence="4" id="KW-1003">Cell membrane</keyword>
<dbReference type="InterPro" id="IPR011701">
    <property type="entry name" value="MFS"/>
</dbReference>
<evidence type="ECO:0000313" key="13">
    <source>
        <dbReference type="Proteomes" id="UP000515208"/>
    </source>
</evidence>
<dbReference type="CTD" id="117247"/>
<dbReference type="OrthoDB" id="6499973at2759"/>
<evidence type="ECO:0000256" key="2">
    <source>
        <dbReference type="ARBA" id="ARBA00006727"/>
    </source>
</evidence>
<dbReference type="GO" id="GO:0015349">
    <property type="term" value="F:thyroid hormone transmembrane transporter activity"/>
    <property type="evidence" value="ECO:0007669"/>
    <property type="project" value="UniProtKB-ARBA"/>
</dbReference>
<evidence type="ECO:0000256" key="9">
    <source>
        <dbReference type="ARBA" id="ARBA00051690"/>
    </source>
</evidence>
<feature type="transmembrane region" description="Helical" evidence="11">
    <location>
        <begin position="428"/>
        <end position="445"/>
    </location>
</feature>
<dbReference type="Pfam" id="PF07690">
    <property type="entry name" value="MFS_1"/>
    <property type="match status" value="1"/>
</dbReference>
<sequence length="612" mass="65984">MFAGQAVSGLRLKKVPFCGPDDPMQPAPRRRRAPSVNTFCRGDLHICDPRWRGGPAAGARADIATRRHLGRAPREGVGPPRSPEAQSSGDSGAGPAVDHAPRGVGRGGVFKSWRSGLLLSPGVGLWTRRFQSLDGPEAAAAEKVEVELGGSVGAEPLEPPEGGWGWLVMLAAMWCNGSVFGIQNACGVLFVSMLKTFGSKDDDKMVFKTAWVSSLSMGMIFFCCPIVSVFTDIFGCRKTAVVGAAVGFVGLLSSSFVSSIEPLYLTYGIIFACGCSFAYQPSLVILGHYFKKRLGLVNGIVTAGSSIFTILLPFLLRVLTDSVGLFHTLRVLCIFVFVLFLAGFTYRPFASSAKDKDGTTKGGNRLSLFSRRKFSPPKKIFNFAIFKVTAYAVWAVGIPLALFGYFVPYVHLMKYVNERFQDEKNKEVVLMCIGITSGVGRLLFGRIADYVPGVKKIYLQVLSFLFIGLMSMMIPLCSVFGGLIAVCLIMGLFDGCFISIMAPIAFELVGAQDVSQAIGFLLGFMSIPMTVGPPIAGLLRDKLGSYDVAFYLAGIPPLIGGAVLCFIPWVHSKKQREVTKTTGGEKMEKMLANQNSLSSSSAIFKKESDSVI</sequence>
<evidence type="ECO:0000259" key="12">
    <source>
        <dbReference type="PROSITE" id="PS50850"/>
    </source>
</evidence>
<feature type="transmembrane region" description="Helical" evidence="11">
    <location>
        <begin position="548"/>
        <end position="570"/>
    </location>
</feature>
<evidence type="ECO:0000256" key="10">
    <source>
        <dbReference type="SAM" id="MobiDB-lite"/>
    </source>
</evidence>
<feature type="domain" description="Major facilitator superfamily (MFS) profile" evidence="12">
    <location>
        <begin position="385"/>
        <end position="612"/>
    </location>
</feature>
<feature type="transmembrane region" description="Helical" evidence="11">
    <location>
        <begin position="240"/>
        <end position="258"/>
    </location>
</feature>
<feature type="transmembrane region" description="Helical" evidence="11">
    <location>
        <begin position="166"/>
        <end position="191"/>
    </location>
</feature>
<organism evidence="13 14">
    <name type="scientific">Bison bison bison</name>
    <name type="common">North American plains bison</name>
    <dbReference type="NCBI Taxonomy" id="43346"/>
    <lineage>
        <taxon>Eukaryota</taxon>
        <taxon>Metazoa</taxon>
        <taxon>Chordata</taxon>
        <taxon>Craniata</taxon>
        <taxon>Vertebrata</taxon>
        <taxon>Euteleostomi</taxon>
        <taxon>Mammalia</taxon>
        <taxon>Eutheria</taxon>
        <taxon>Laurasiatheria</taxon>
        <taxon>Artiodactyla</taxon>
        <taxon>Ruminantia</taxon>
        <taxon>Pecora</taxon>
        <taxon>Bovidae</taxon>
        <taxon>Bovinae</taxon>
        <taxon>Bison</taxon>
    </lineage>
</organism>
<dbReference type="PROSITE" id="PS50850">
    <property type="entry name" value="MFS"/>
    <property type="match status" value="1"/>
</dbReference>
<comment type="catalytic activity">
    <reaction evidence="8">
        <text>3,3',5-triiodo-L-thyronine(out) = 3,3',5-triiodo-L-thyronine(in)</text>
        <dbReference type="Rhea" id="RHEA:71811"/>
        <dbReference type="ChEBI" id="CHEBI:533015"/>
    </reaction>
    <physiologicalReaction direction="left-to-right" evidence="8">
        <dbReference type="Rhea" id="RHEA:71812"/>
    </physiologicalReaction>
    <physiologicalReaction direction="right-to-left" evidence="8">
        <dbReference type="Rhea" id="RHEA:71813"/>
    </physiologicalReaction>
</comment>
<dbReference type="KEGG" id="bbis:105000700"/>
<dbReference type="RefSeq" id="XP_010854990.1">
    <property type="nucleotide sequence ID" value="XM_010856688.1"/>
</dbReference>
<evidence type="ECO:0000256" key="4">
    <source>
        <dbReference type="ARBA" id="ARBA00022475"/>
    </source>
</evidence>
<dbReference type="FunFam" id="1.20.1250.20:FF:000330">
    <property type="entry name" value="monocarboxylate transporter 10"/>
    <property type="match status" value="1"/>
</dbReference>
<proteinExistence type="inferred from homology"/>
<feature type="transmembrane region" description="Helical" evidence="11">
    <location>
        <begin position="264"/>
        <end position="287"/>
    </location>
</feature>
<comment type="subcellular location">
    <subcellularLocation>
        <location evidence="1">Cell membrane</location>
        <topology evidence="1">Multi-pass membrane protein</topology>
    </subcellularLocation>
</comment>
<evidence type="ECO:0000256" key="7">
    <source>
        <dbReference type="ARBA" id="ARBA00023136"/>
    </source>
</evidence>
<feature type="transmembrane region" description="Helical" evidence="11">
    <location>
        <begin position="482"/>
        <end position="506"/>
    </location>
</feature>
<evidence type="ECO:0000256" key="1">
    <source>
        <dbReference type="ARBA" id="ARBA00004651"/>
    </source>
</evidence>
<dbReference type="FunFam" id="1.20.1250.20:FF:000156">
    <property type="entry name" value="monocarboxylate transporter 8 isoform X1"/>
    <property type="match status" value="1"/>
</dbReference>
<evidence type="ECO:0000256" key="3">
    <source>
        <dbReference type="ARBA" id="ARBA00022448"/>
    </source>
</evidence>
<name>A0A6P3IUZ1_BISBB</name>
<feature type="region of interest" description="Disordered" evidence="10">
    <location>
        <begin position="51"/>
        <end position="101"/>
    </location>
</feature>
<keyword evidence="3" id="KW-0813">Transport</keyword>
<evidence type="ECO:0000256" key="11">
    <source>
        <dbReference type="SAM" id="Phobius"/>
    </source>
</evidence>
<evidence type="ECO:0000256" key="6">
    <source>
        <dbReference type="ARBA" id="ARBA00022989"/>
    </source>
</evidence>
<comment type="similarity">
    <text evidence="2">Belongs to the major facilitator superfamily. Monocarboxylate porter (TC 2.A.1.13) family.</text>
</comment>
<dbReference type="InterPro" id="IPR020846">
    <property type="entry name" value="MFS_dom"/>
</dbReference>
<gene>
    <name evidence="14" type="primary">SLC16A10</name>
</gene>
<dbReference type="PANTHER" id="PTHR11360:SF119">
    <property type="entry name" value="MONOCARBOXYLATE TRANSPORTER 10"/>
    <property type="match status" value="1"/>
</dbReference>